<organism evidence="2 3">
    <name type="scientific">Anaerococcus kampingae</name>
    <dbReference type="NCBI Taxonomy" id="3115614"/>
    <lineage>
        <taxon>Bacteria</taxon>
        <taxon>Bacillati</taxon>
        <taxon>Bacillota</taxon>
        <taxon>Tissierellia</taxon>
        <taxon>Tissierellales</taxon>
        <taxon>Peptoniphilaceae</taxon>
        <taxon>Anaerococcus</taxon>
    </lineage>
</organism>
<protein>
    <submittedName>
        <fullName evidence="2">DUF6873 family GME fold protein</fullName>
    </submittedName>
</protein>
<dbReference type="EMBL" id="JBGMEF010000001">
    <property type="protein sequence ID" value="MFO3666241.1"/>
    <property type="molecule type" value="Genomic_DNA"/>
</dbReference>
<keyword evidence="3" id="KW-1185">Reference proteome</keyword>
<dbReference type="InterPro" id="IPR049238">
    <property type="entry name" value="DUF6873"/>
</dbReference>
<feature type="domain" description="DUF6873" evidence="1">
    <location>
        <begin position="3"/>
        <end position="222"/>
    </location>
</feature>
<evidence type="ECO:0000313" key="3">
    <source>
        <dbReference type="Proteomes" id="UP001637994"/>
    </source>
</evidence>
<accession>A0ABW9MBT3</accession>
<dbReference type="Pfam" id="PF21778">
    <property type="entry name" value="DUF6873"/>
    <property type="match status" value="1"/>
</dbReference>
<sequence>MLIISYKASEEFKGFLKENEIEFILTSPNPKLDSRIDDHPDLSLFKLDDNNIVVAEAVYDYYKDKLKGYEIIKGEDPSEKFPYDAIYNVVRFKDFYIHNDFTEGHIQKYFEDNKIKHLKVKQGYSRCSIIPLKDSLITADFGIYKALKDKIKIDLVEQDEIALDGFDQGFLGGCCGLVRDNLIFTGDISKHKAFSKLESICENQNIKIIYPKLDLIDYGSLICL</sequence>
<gene>
    <name evidence="2" type="ORF">ACCQ42_00380</name>
</gene>
<name>A0ABW9MBT3_9FIRM</name>
<evidence type="ECO:0000259" key="1">
    <source>
        <dbReference type="Pfam" id="PF21778"/>
    </source>
</evidence>
<proteinExistence type="predicted"/>
<comment type="caution">
    <text evidence="2">The sequence shown here is derived from an EMBL/GenBank/DDBJ whole genome shotgun (WGS) entry which is preliminary data.</text>
</comment>
<dbReference type="RefSeq" id="WP_410035036.1">
    <property type="nucleotide sequence ID" value="NZ_JBGMEF010000001.1"/>
</dbReference>
<evidence type="ECO:0000313" key="2">
    <source>
        <dbReference type="EMBL" id="MFO3666241.1"/>
    </source>
</evidence>
<reference evidence="2 3" key="1">
    <citation type="journal article" date="2025" name="Anaerobe">
        <title>Description of Anaerococcus kampingiae sp. nov., Anaerococcus groningensis sp. nov., Anaerococcus martiniensis sp. nov., and Anaerococcus cruorum sp. nov., isolated from human clinical specimens.</title>
        <authorList>
            <person name="Boiten K.E."/>
            <person name="Meijer J."/>
            <person name="van Wezel E.M."/>
            <person name="Veloo A.C.M."/>
        </authorList>
    </citation>
    <scope>NUCLEOTIDE SEQUENCE [LARGE SCALE GENOMIC DNA]</scope>
    <source>
        <strain evidence="2 3">ENR0874</strain>
    </source>
</reference>
<dbReference type="Proteomes" id="UP001637994">
    <property type="component" value="Unassembled WGS sequence"/>
</dbReference>